<evidence type="ECO:0000313" key="1">
    <source>
        <dbReference type="EMBL" id="KAJ9079423.1"/>
    </source>
</evidence>
<gene>
    <name evidence="1" type="primary">VMA21_2</name>
    <name evidence="1" type="ORF">DSO57_1035571</name>
</gene>
<name>A0ACC2TXL4_9FUNG</name>
<proteinExistence type="predicted"/>
<sequence>MTVTKRISSEQKDASDTAIKGPISPTSESSKSALLKNKQKPKVEISSHVIVKLVSFSLAVLFLPIAAYFSTLKYVFNGESLYSAILAAVVANIVVGIYVAVAVWEDQESQEKKDQ</sequence>
<protein>
    <submittedName>
        <fullName evidence="1">Vacuolar ATPase assembly integral membrane protein vma21, variant 2</fullName>
    </submittedName>
</protein>
<dbReference type="EMBL" id="QTSX02001738">
    <property type="protein sequence ID" value="KAJ9079423.1"/>
    <property type="molecule type" value="Genomic_DNA"/>
</dbReference>
<organism evidence="1 2">
    <name type="scientific">Entomophthora muscae</name>
    <dbReference type="NCBI Taxonomy" id="34485"/>
    <lineage>
        <taxon>Eukaryota</taxon>
        <taxon>Fungi</taxon>
        <taxon>Fungi incertae sedis</taxon>
        <taxon>Zoopagomycota</taxon>
        <taxon>Entomophthoromycotina</taxon>
        <taxon>Entomophthoromycetes</taxon>
        <taxon>Entomophthorales</taxon>
        <taxon>Entomophthoraceae</taxon>
        <taxon>Entomophthora</taxon>
    </lineage>
</organism>
<comment type="caution">
    <text evidence="1">The sequence shown here is derived from an EMBL/GenBank/DDBJ whole genome shotgun (WGS) entry which is preliminary data.</text>
</comment>
<reference evidence="1" key="1">
    <citation type="submission" date="2022-04" db="EMBL/GenBank/DDBJ databases">
        <title>Genome of the entomopathogenic fungus Entomophthora muscae.</title>
        <authorList>
            <person name="Elya C."/>
            <person name="Lovett B.R."/>
            <person name="Lee E."/>
            <person name="Macias A.M."/>
            <person name="Hajek A.E."/>
            <person name="De Bivort B.L."/>
            <person name="Kasson M.T."/>
            <person name="De Fine Licht H.H."/>
            <person name="Stajich J.E."/>
        </authorList>
    </citation>
    <scope>NUCLEOTIDE SEQUENCE</scope>
    <source>
        <strain evidence="1">Berkeley</strain>
    </source>
</reference>
<evidence type="ECO:0000313" key="2">
    <source>
        <dbReference type="Proteomes" id="UP001165960"/>
    </source>
</evidence>
<keyword evidence="2" id="KW-1185">Reference proteome</keyword>
<accession>A0ACC2TXL4</accession>
<dbReference type="Proteomes" id="UP001165960">
    <property type="component" value="Unassembled WGS sequence"/>
</dbReference>